<keyword evidence="7" id="KW-1185">Reference proteome</keyword>
<gene>
    <name evidence="3" type="ORF">SAMN05660923_02407</name>
    <name evidence="4" type="ORF">SAMN05660923_02495</name>
    <name evidence="5" type="ORF">SAMN05660923_02952</name>
    <name evidence="6" type="ORF">SAMN05660923_03132</name>
</gene>
<dbReference type="EMBL" id="FNNG01000011">
    <property type="protein sequence ID" value="SDX48596.1"/>
    <property type="molecule type" value="Genomic_DNA"/>
</dbReference>
<dbReference type="RefSeq" id="WP_093754018.1">
    <property type="nucleotide sequence ID" value="NZ_BSYN01000002.1"/>
</dbReference>
<name>A0A1H3C3A6_9FIRM</name>
<evidence type="ECO:0000313" key="3">
    <source>
        <dbReference type="EMBL" id="SDX48596.1"/>
    </source>
</evidence>
<evidence type="ECO:0000256" key="2">
    <source>
        <dbReference type="SAM" id="Phobius"/>
    </source>
</evidence>
<proteinExistence type="predicted"/>
<sequence>MATVEEYIVKNNMDYKYVTYNKDSSQVYILDNKSLRLLLNGFYNAGYIKCVKDIYNLYEESLNSSTQFGGYNMDIDRILDHLVKLDDKYDKKIDMLSNKLDNVIDSLNKLNREVGEIKTDVDNIDKRSSFWKSYIMAPIITSVITAILVKIIG</sequence>
<organism evidence="3 7">
    <name type="scientific">Tepidimicrobium xylanilyticum</name>
    <dbReference type="NCBI Taxonomy" id="1123352"/>
    <lineage>
        <taxon>Bacteria</taxon>
        <taxon>Bacillati</taxon>
        <taxon>Bacillota</taxon>
        <taxon>Tissierellia</taxon>
        <taxon>Tissierellales</taxon>
        <taxon>Tepidimicrobiaceae</taxon>
        <taxon>Tepidimicrobium</taxon>
    </lineage>
</organism>
<evidence type="ECO:0000313" key="6">
    <source>
        <dbReference type="EMBL" id="SDX90046.1"/>
    </source>
</evidence>
<evidence type="ECO:0008006" key="8">
    <source>
        <dbReference type="Google" id="ProtNLM"/>
    </source>
</evidence>
<keyword evidence="2" id="KW-1133">Transmembrane helix</keyword>
<protein>
    <recommendedName>
        <fullName evidence="8">Haemolysin XhlA</fullName>
    </recommendedName>
</protein>
<dbReference type="Proteomes" id="UP000198828">
    <property type="component" value="Unassembled WGS sequence"/>
</dbReference>
<dbReference type="EMBL" id="FNNG01000020">
    <property type="protein sequence ID" value="SDX79396.1"/>
    <property type="molecule type" value="Genomic_DNA"/>
</dbReference>
<feature type="coiled-coil region" evidence="1">
    <location>
        <begin position="93"/>
        <end position="127"/>
    </location>
</feature>
<accession>A0A1H3C3A6</accession>
<dbReference type="AlphaFoldDB" id="A0A1H3C3A6"/>
<evidence type="ECO:0000256" key="1">
    <source>
        <dbReference type="SAM" id="Coils"/>
    </source>
</evidence>
<evidence type="ECO:0000313" key="4">
    <source>
        <dbReference type="EMBL" id="SDX55200.1"/>
    </source>
</evidence>
<feature type="transmembrane region" description="Helical" evidence="2">
    <location>
        <begin position="134"/>
        <end position="152"/>
    </location>
</feature>
<keyword evidence="2" id="KW-0812">Transmembrane</keyword>
<keyword evidence="2" id="KW-0472">Membrane</keyword>
<reference evidence="3 7" key="1">
    <citation type="submission" date="2016-10" db="EMBL/GenBank/DDBJ databases">
        <authorList>
            <person name="de Groot N.N."/>
        </authorList>
    </citation>
    <scope>NUCLEOTIDE SEQUENCE [LARGE SCALE GENOMIC DNA]</scope>
    <source>
        <strain evidence="3 7">DSM 23310</strain>
    </source>
</reference>
<keyword evidence="1" id="KW-0175">Coiled coil</keyword>
<dbReference type="EMBL" id="FNNG01000013">
    <property type="protein sequence ID" value="SDX55200.1"/>
    <property type="molecule type" value="Genomic_DNA"/>
</dbReference>
<evidence type="ECO:0000313" key="7">
    <source>
        <dbReference type="Proteomes" id="UP000198828"/>
    </source>
</evidence>
<evidence type="ECO:0000313" key="5">
    <source>
        <dbReference type="EMBL" id="SDX79396.1"/>
    </source>
</evidence>
<dbReference type="EMBL" id="FNNG01000034">
    <property type="protein sequence ID" value="SDX90046.1"/>
    <property type="molecule type" value="Genomic_DNA"/>
</dbReference>